<dbReference type="Proteomes" id="UP000267418">
    <property type="component" value="Unassembled WGS sequence"/>
</dbReference>
<proteinExistence type="inferred from homology"/>
<dbReference type="HAMAP" id="MF_00299">
    <property type="entry name" value="KptA"/>
    <property type="match status" value="1"/>
</dbReference>
<keyword evidence="7" id="KW-1185">Reference proteome</keyword>
<keyword evidence="2 5" id="KW-0808">Transferase</keyword>
<gene>
    <name evidence="5" type="primary">kptA</name>
    <name evidence="6" type="ORF">EJP69_27865</name>
</gene>
<dbReference type="InterPro" id="IPR002745">
    <property type="entry name" value="Ptrans_KptA/Tpt1"/>
</dbReference>
<dbReference type="PANTHER" id="PTHR12684">
    <property type="entry name" value="PUTATIVE PHOSPHOTRANSFERASE"/>
    <property type="match status" value="1"/>
</dbReference>
<dbReference type="RefSeq" id="WP_126473578.1">
    <property type="nucleotide sequence ID" value="NZ_RXOE01000011.1"/>
</dbReference>
<name>A0A3S0JRL6_9BURK</name>
<dbReference type="AlphaFoldDB" id="A0A3S0JRL6"/>
<comment type="similarity">
    <text evidence="1 5">Belongs to the KptA/TPT1 family.</text>
</comment>
<dbReference type="InterPro" id="IPR022928">
    <property type="entry name" value="RNA_2'-PTrans_KptA"/>
</dbReference>
<dbReference type="InterPro" id="IPR042081">
    <property type="entry name" value="RNA_2'-PTrans_C"/>
</dbReference>
<dbReference type="GO" id="GO:0003950">
    <property type="term" value="F:NAD+ poly-ADP-ribosyltransferase activity"/>
    <property type="evidence" value="ECO:0007669"/>
    <property type="project" value="InterPro"/>
</dbReference>
<dbReference type="Gene3D" id="1.10.10.970">
    <property type="entry name" value="RNA 2'-phosphotransferase, Tpt1/KptA family, N-terminal domain"/>
    <property type="match status" value="1"/>
</dbReference>
<evidence type="ECO:0000256" key="1">
    <source>
        <dbReference type="ARBA" id="ARBA00009836"/>
    </source>
</evidence>
<dbReference type="InterPro" id="IPR042080">
    <property type="entry name" value="RNA_2'-PTrans_N"/>
</dbReference>
<evidence type="ECO:0000256" key="3">
    <source>
        <dbReference type="ARBA" id="ARBA00023027"/>
    </source>
</evidence>
<evidence type="ECO:0000256" key="4">
    <source>
        <dbReference type="ARBA" id="ARBA00025212"/>
    </source>
</evidence>
<comment type="function">
    <text evidence="4 5">Removes the 2'-phosphate from RNA via an intermediate in which the phosphate is ADP-ribosylated by NAD followed by a presumed transesterification to release the RNA and generate ADP-ribose 1''-2''-cyclic phosphate (APPR&gt;P). May function as an ADP-ribosylase.</text>
</comment>
<dbReference type="SUPFAM" id="SSF56399">
    <property type="entry name" value="ADP-ribosylation"/>
    <property type="match status" value="1"/>
</dbReference>
<evidence type="ECO:0000256" key="2">
    <source>
        <dbReference type="ARBA" id="ARBA00022679"/>
    </source>
</evidence>
<evidence type="ECO:0000313" key="6">
    <source>
        <dbReference type="EMBL" id="RTQ30853.1"/>
    </source>
</evidence>
<dbReference type="Gene3D" id="3.20.170.30">
    <property type="match status" value="1"/>
</dbReference>
<dbReference type="GO" id="GO:0000215">
    <property type="term" value="F:tRNA 2'-phosphotransferase activity"/>
    <property type="evidence" value="ECO:0007669"/>
    <property type="project" value="TreeGrafter"/>
</dbReference>
<evidence type="ECO:0000256" key="5">
    <source>
        <dbReference type="HAMAP-Rule" id="MF_00299"/>
    </source>
</evidence>
<keyword evidence="3 5" id="KW-0520">NAD</keyword>
<comment type="caution">
    <text evidence="6">The sequence shown here is derived from an EMBL/GenBank/DDBJ whole genome shotgun (WGS) entry which is preliminary data.</text>
</comment>
<accession>A0A3S0JRL6</accession>
<dbReference type="GO" id="GO:0006388">
    <property type="term" value="P:tRNA splicing, via endonucleolytic cleavage and ligation"/>
    <property type="evidence" value="ECO:0007669"/>
    <property type="project" value="UniProtKB-UniRule"/>
</dbReference>
<dbReference type="EC" id="2.7.1.-" evidence="5"/>
<protein>
    <recommendedName>
        <fullName evidence="5">Probable RNA 2'-phosphotransferase</fullName>
        <ecNumber evidence="5">2.7.1.-</ecNumber>
    </recommendedName>
</protein>
<organism evidence="6 7">
    <name type="scientific">Variovorax gossypii</name>
    <dbReference type="NCBI Taxonomy" id="1679495"/>
    <lineage>
        <taxon>Bacteria</taxon>
        <taxon>Pseudomonadati</taxon>
        <taxon>Pseudomonadota</taxon>
        <taxon>Betaproteobacteria</taxon>
        <taxon>Burkholderiales</taxon>
        <taxon>Comamonadaceae</taxon>
        <taxon>Variovorax</taxon>
    </lineage>
</organism>
<sequence length="181" mass="19169">MTSEDASKFIAYILRHAPESIGLRLDAQGWAGIEALVAGAVAAGRDLTTADVLHAVDSGAKKRYELSADGLSIRALQGHSTPQVSRSFEAIAPPPLLFHGTATRFLASIRAQGLLPGSRQHVHLSADEATAVLVGQRHGKAHVLRVDAGRMHAAGHVFHRAENGVWLTAAVPPEFLFLPPG</sequence>
<dbReference type="PANTHER" id="PTHR12684:SF2">
    <property type="entry name" value="TRNA 2'-PHOSPHOTRANSFERASE 1"/>
    <property type="match status" value="1"/>
</dbReference>
<dbReference type="EMBL" id="RXOE01000011">
    <property type="protein sequence ID" value="RTQ30853.1"/>
    <property type="molecule type" value="Genomic_DNA"/>
</dbReference>
<reference evidence="6 7" key="1">
    <citation type="submission" date="2018-12" db="EMBL/GenBank/DDBJ databases">
        <title>The genome of Variovorax gossypii DSM 100435.</title>
        <authorList>
            <person name="Gao J."/>
            <person name="Sun J."/>
        </authorList>
    </citation>
    <scope>NUCLEOTIDE SEQUENCE [LARGE SCALE GENOMIC DNA]</scope>
    <source>
        <strain evidence="6 7">DSM 100435</strain>
    </source>
</reference>
<dbReference type="Pfam" id="PF01885">
    <property type="entry name" value="PTS_2-RNA"/>
    <property type="match status" value="1"/>
</dbReference>
<evidence type="ECO:0000313" key="7">
    <source>
        <dbReference type="Proteomes" id="UP000267418"/>
    </source>
</evidence>
<dbReference type="OrthoDB" id="4537997at2"/>